<dbReference type="GeneID" id="42529458"/>
<dbReference type="Proteomes" id="UP000002038">
    <property type="component" value="Unassembled WGS sequence"/>
</dbReference>
<dbReference type="VEuPathDB" id="FungiDB:BDBG_17927"/>
<reference evidence="2" key="1">
    <citation type="journal article" date="2015" name="PLoS Genet.">
        <title>The dynamic genome and transcriptome of the human fungal pathogen Blastomyces and close relative Emmonsia.</title>
        <authorList>
            <person name="Munoz J.F."/>
            <person name="Gauthier G.M."/>
            <person name="Desjardins C.A."/>
            <person name="Gallo J.E."/>
            <person name="Holder J."/>
            <person name="Sullivan T.D."/>
            <person name="Marty A.J."/>
            <person name="Carmen J.C."/>
            <person name="Chen Z."/>
            <person name="Ding L."/>
            <person name="Gujja S."/>
            <person name="Magrini V."/>
            <person name="Misas E."/>
            <person name="Mitreva M."/>
            <person name="Priest M."/>
            <person name="Saif S."/>
            <person name="Whiston E.A."/>
            <person name="Young S."/>
            <person name="Zeng Q."/>
            <person name="Goldman W.E."/>
            <person name="Mardis E.R."/>
            <person name="Taylor J.W."/>
            <person name="McEwen J.G."/>
            <person name="Clay O.K."/>
            <person name="Klein B.S."/>
            <person name="Cuomo C.A."/>
        </authorList>
    </citation>
    <scope>NUCLEOTIDE SEQUENCE [LARGE SCALE GENOMIC DNA]</scope>
    <source>
        <strain evidence="2">SLH14081</strain>
    </source>
</reference>
<dbReference type="EMBL" id="GG657480">
    <property type="protein sequence ID" value="OAT13881.1"/>
    <property type="molecule type" value="Genomic_DNA"/>
</dbReference>
<keyword evidence="2" id="KW-1185">Reference proteome</keyword>
<organism evidence="1 2">
    <name type="scientific">Blastomyces gilchristii (strain SLH14081)</name>
    <name type="common">Blastomyces dermatitidis</name>
    <dbReference type="NCBI Taxonomy" id="559298"/>
    <lineage>
        <taxon>Eukaryota</taxon>
        <taxon>Fungi</taxon>
        <taxon>Dikarya</taxon>
        <taxon>Ascomycota</taxon>
        <taxon>Pezizomycotina</taxon>
        <taxon>Eurotiomycetes</taxon>
        <taxon>Eurotiomycetidae</taxon>
        <taxon>Onygenales</taxon>
        <taxon>Ajellomycetaceae</taxon>
        <taxon>Blastomyces</taxon>
    </lineage>
</organism>
<evidence type="ECO:0000313" key="1">
    <source>
        <dbReference type="EMBL" id="OAT13881.1"/>
    </source>
</evidence>
<name>A0A179V3H3_BLAGS</name>
<sequence length="72" mass="8245">MLTEKKSSVTIAVRETENRLNTDELISRRNNISLQDMMTTAAVIREAEEEEEDVTMKVILLQFINTVISAFN</sequence>
<gene>
    <name evidence="1" type="ORF">BDBG_17927</name>
</gene>
<proteinExistence type="predicted"/>
<dbReference type="AlphaFoldDB" id="A0A179V3H3"/>
<evidence type="ECO:0000313" key="2">
    <source>
        <dbReference type="Proteomes" id="UP000002038"/>
    </source>
</evidence>
<accession>A0A179V3H3</accession>
<dbReference type="RefSeq" id="XP_031581162.1">
    <property type="nucleotide sequence ID" value="XM_031725545.1"/>
</dbReference>
<protein>
    <submittedName>
        <fullName evidence="1">Uncharacterized protein</fullName>
    </submittedName>
</protein>
<dbReference type="KEGG" id="bgh:BDBG_17927"/>